<organism evidence="2">
    <name type="scientific">human gut metagenome</name>
    <dbReference type="NCBI Taxonomy" id="408170"/>
    <lineage>
        <taxon>unclassified sequences</taxon>
        <taxon>metagenomes</taxon>
        <taxon>organismal metagenomes</taxon>
    </lineage>
</organism>
<dbReference type="PANTHER" id="PTHR35936:SF17">
    <property type="entry name" value="ARGININE-BINDING EXTRACELLULAR PROTEIN ARTP"/>
    <property type="match status" value="1"/>
</dbReference>
<dbReference type="Gene3D" id="3.40.190.10">
    <property type="entry name" value="Periplasmic binding protein-like II"/>
    <property type="match status" value="2"/>
</dbReference>
<dbReference type="AlphaFoldDB" id="K1SHV6"/>
<comment type="caution">
    <text evidence="2">The sequence shown here is derived from an EMBL/GenBank/DDBJ whole genome shotgun (WGS) entry which is preliminary data.</text>
</comment>
<gene>
    <name evidence="2" type="ORF">LEA_12976</name>
</gene>
<dbReference type="InterPro" id="IPR015168">
    <property type="entry name" value="SsuA/THI5"/>
</dbReference>
<protein>
    <submittedName>
        <fullName evidence="2">Amino acid ABC transporter substrate-binding protein, PAAT family</fullName>
    </submittedName>
</protein>
<dbReference type="PROSITE" id="PS51257">
    <property type="entry name" value="PROKAR_LIPOPROTEIN"/>
    <property type="match status" value="1"/>
</dbReference>
<feature type="domain" description="SsuA/THI5-like" evidence="1">
    <location>
        <begin position="34"/>
        <end position="97"/>
    </location>
</feature>
<dbReference type="SUPFAM" id="SSF53850">
    <property type="entry name" value="Periplasmic binding protein-like II"/>
    <property type="match status" value="1"/>
</dbReference>
<reference evidence="2" key="1">
    <citation type="journal article" date="2013" name="Environ. Microbiol.">
        <title>Microbiota from the distal guts of lean and obese adolescents exhibit partial functional redundancy besides clear differences in community structure.</title>
        <authorList>
            <person name="Ferrer M."/>
            <person name="Ruiz A."/>
            <person name="Lanza F."/>
            <person name="Haange S.B."/>
            <person name="Oberbach A."/>
            <person name="Till H."/>
            <person name="Bargiela R."/>
            <person name="Campoy C."/>
            <person name="Segura M.T."/>
            <person name="Richter M."/>
            <person name="von Bergen M."/>
            <person name="Seifert J."/>
            <person name="Suarez A."/>
        </authorList>
    </citation>
    <scope>NUCLEOTIDE SEQUENCE</scope>
</reference>
<accession>K1SHV6</accession>
<evidence type="ECO:0000259" key="1">
    <source>
        <dbReference type="Pfam" id="PF09084"/>
    </source>
</evidence>
<name>K1SHV6_9ZZZZ</name>
<dbReference type="PANTHER" id="PTHR35936">
    <property type="entry name" value="MEMBRANE-BOUND LYTIC MUREIN TRANSGLYCOSYLASE F"/>
    <property type="match status" value="1"/>
</dbReference>
<feature type="non-terminal residue" evidence="2">
    <location>
        <position position="141"/>
    </location>
</feature>
<dbReference type="Pfam" id="PF09084">
    <property type="entry name" value="NMT1"/>
    <property type="match status" value="1"/>
</dbReference>
<dbReference type="EMBL" id="AJWY01008793">
    <property type="protein sequence ID" value="EKC60222.1"/>
    <property type="molecule type" value="Genomic_DNA"/>
</dbReference>
<sequence>MPGMMKYRKTGMFKLGFLTLLLSVLFVACGSGASDADRQIKSKTDLKGAVIGVQLGTTSDGLATELEKEGGGTKVERYNKGADAIQALLQGKIDCMVTDEAPAKAFQRVNPSLRILPETFDASSFAICVAKDHAELQQSIN</sequence>
<evidence type="ECO:0000313" key="2">
    <source>
        <dbReference type="EMBL" id="EKC60222.1"/>
    </source>
</evidence>
<proteinExistence type="predicted"/>